<gene>
    <name evidence="1" type="ORF">ABB55_09020</name>
</gene>
<accession>A0A0P6VM53</accession>
<dbReference type="RefSeq" id="WP_054358517.1">
    <property type="nucleotide sequence ID" value="NZ_LJYW01000001.1"/>
</dbReference>
<protein>
    <submittedName>
        <fullName evidence="1">Uncharacterized protein</fullName>
    </submittedName>
</protein>
<dbReference type="InterPro" id="IPR017550">
    <property type="entry name" value="Formylmethanofuran_DH_suC"/>
</dbReference>
<dbReference type="AlphaFoldDB" id="A0A0P6VM53"/>
<dbReference type="STRING" id="665126.ABB55_09020"/>
<dbReference type="InterPro" id="IPR036485">
    <property type="entry name" value="Glu_synth_asu_C_sf"/>
</dbReference>
<dbReference type="NCBIfam" id="TIGR03122">
    <property type="entry name" value="one_C_dehyd_C"/>
    <property type="match status" value="1"/>
</dbReference>
<dbReference type="Proteomes" id="UP000048984">
    <property type="component" value="Unassembled WGS sequence"/>
</dbReference>
<dbReference type="SUPFAM" id="SSF69336">
    <property type="entry name" value="Alpha subunit of glutamate synthase, C-terminal domain"/>
    <property type="match status" value="1"/>
</dbReference>
<comment type="caution">
    <text evidence="1">The sequence shown here is derived from an EMBL/GenBank/DDBJ whole genome shotgun (WGS) entry which is preliminary data.</text>
</comment>
<dbReference type="GO" id="GO:0015948">
    <property type="term" value="P:methanogenesis"/>
    <property type="evidence" value="ECO:0007669"/>
    <property type="project" value="InterPro"/>
</dbReference>
<evidence type="ECO:0000313" key="1">
    <source>
        <dbReference type="EMBL" id="KPL52354.1"/>
    </source>
</evidence>
<evidence type="ECO:0000313" key="2">
    <source>
        <dbReference type="Proteomes" id="UP000048984"/>
    </source>
</evidence>
<dbReference type="Gene3D" id="2.160.20.60">
    <property type="entry name" value="Glutamate synthase, alpha subunit, C-terminal domain"/>
    <property type="match status" value="1"/>
</dbReference>
<dbReference type="EMBL" id="LJYW01000001">
    <property type="protein sequence ID" value="KPL52354.1"/>
    <property type="molecule type" value="Genomic_DNA"/>
</dbReference>
<name>A0A0P6VM53_9HYPH</name>
<reference evidence="1 2" key="1">
    <citation type="submission" date="2015-09" db="EMBL/GenBank/DDBJ databases">
        <authorList>
            <person name="Jackson K.R."/>
            <person name="Lunt B.L."/>
            <person name="Fisher J.N.B."/>
            <person name="Gardner A.V."/>
            <person name="Bailey M.E."/>
            <person name="Deus L.M."/>
            <person name="Earl A.S."/>
            <person name="Gibby P.D."/>
            <person name="Hartmann K.A."/>
            <person name="Liu J.E."/>
            <person name="Manci A.M."/>
            <person name="Nielsen D.A."/>
            <person name="Solomon M.B."/>
            <person name="Breakwell D.P."/>
            <person name="Burnett S.H."/>
            <person name="Grose J.H."/>
        </authorList>
    </citation>
    <scope>NUCLEOTIDE SEQUENCE [LARGE SCALE GENOMIC DNA]</scope>
    <source>
        <strain evidence="1 2">16</strain>
    </source>
</reference>
<sequence>MAALVFRLRAAPPERLDLSALTPAGLVGLDRAAIAALVVGTTKHAPTVGDLFEVSGDDPGEIVFEGGSDRLDRIGAGLTGSARITVVGDAGLDVGAGMKGGAIRVTGSALHRAGAGMTGGLLTIGGDAGDFTGGTAASGAMAGQAGGIIVVSGRVGDRAGDRMRRGLLVAIAGTGAHAGARMSGGTIVTAELGAEPGTLMKRGTLVAGRHGDLGPTFVPAGRYELPFLRLLARHIATTVPVAAGLIPERALRWRGDMAALGKGEILVAAG</sequence>
<dbReference type="GO" id="GO:0018493">
    <property type="term" value="F:formylmethanofuran dehydrogenase activity"/>
    <property type="evidence" value="ECO:0007669"/>
    <property type="project" value="InterPro"/>
</dbReference>
<dbReference type="PANTHER" id="PTHR39673">
    <property type="entry name" value="TUNGSTEN FORMYLMETHANOFURAN DEHYDROGENASE, SUBUNIT C (FWDC)"/>
    <property type="match status" value="1"/>
</dbReference>
<dbReference type="PANTHER" id="PTHR39673:SF5">
    <property type="entry name" value="TUNGSTEN-CONTAINING FORMYLMETHANOFURAN DEHYDROGENASE 2 SUBUNIT C"/>
    <property type="match status" value="1"/>
</dbReference>
<dbReference type="GO" id="GO:0046914">
    <property type="term" value="F:transition metal ion binding"/>
    <property type="evidence" value="ECO:0007669"/>
    <property type="project" value="InterPro"/>
</dbReference>
<keyword evidence="2" id="KW-1185">Reference proteome</keyword>
<organism evidence="1 2">
    <name type="scientific">Prosthecodimorpha hirschii</name>
    <dbReference type="NCBI Taxonomy" id="665126"/>
    <lineage>
        <taxon>Bacteria</taxon>
        <taxon>Pseudomonadati</taxon>
        <taxon>Pseudomonadota</taxon>
        <taxon>Alphaproteobacteria</taxon>
        <taxon>Hyphomicrobiales</taxon>
        <taxon>Ancalomicrobiaceae</taxon>
        <taxon>Prosthecodimorpha</taxon>
    </lineage>
</organism>
<reference evidence="1 2" key="2">
    <citation type="submission" date="2015-10" db="EMBL/GenBank/DDBJ databases">
        <title>Draft Genome Sequence of Prosthecomicrobium hirschii ATCC 27832.</title>
        <authorList>
            <person name="Daniel J."/>
            <person name="Givan S.A."/>
            <person name="Brun Y.V."/>
            <person name="Brown P.J."/>
        </authorList>
    </citation>
    <scope>NUCLEOTIDE SEQUENCE [LARGE SCALE GENOMIC DNA]</scope>
    <source>
        <strain evidence="1 2">16</strain>
    </source>
</reference>
<proteinExistence type="predicted"/>